<dbReference type="SMART" id="SM00254">
    <property type="entry name" value="ShKT"/>
    <property type="match status" value="2"/>
</dbReference>
<dbReference type="Pfam" id="PF01549">
    <property type="entry name" value="ShK"/>
    <property type="match status" value="2"/>
</dbReference>
<dbReference type="OrthoDB" id="5813795at2759"/>
<sequence length="96" mass="11008">MRIRFSKQVVLDPRIDCAKVTKQQCRSRLWQPILMEDCPNACGFCTTSDCKDLAPDCHSDPGICSRKGMEDFVEKYCQRTCQLCTKKESEGPKQLE</sequence>
<name>A0A016SAR6_9BILA</name>
<evidence type="ECO:0000313" key="2">
    <source>
        <dbReference type="EMBL" id="EYB87379.1"/>
    </source>
</evidence>
<feature type="domain" description="ShKT" evidence="1">
    <location>
        <begin position="12"/>
        <end position="46"/>
    </location>
</feature>
<dbReference type="PANTHER" id="PTHR21724:SF0">
    <property type="entry name" value="SHKT DOMAIN-CONTAINING PROTEIN"/>
    <property type="match status" value="1"/>
</dbReference>
<dbReference type="EMBL" id="JARK01001600">
    <property type="protein sequence ID" value="EYB87379.1"/>
    <property type="molecule type" value="Genomic_DNA"/>
</dbReference>
<dbReference type="Gene3D" id="1.10.10.1870">
    <property type="entry name" value="ShTK domain-like"/>
    <property type="match status" value="1"/>
</dbReference>
<keyword evidence="3" id="KW-1185">Reference proteome</keyword>
<dbReference type="Gene3D" id="1.10.10.1940">
    <property type="match status" value="1"/>
</dbReference>
<dbReference type="PANTHER" id="PTHR21724">
    <property type="entry name" value="SHKT DOMAIN-CONTAINING PROTEIN"/>
    <property type="match status" value="1"/>
</dbReference>
<dbReference type="STRING" id="53326.A0A016SAR6"/>
<proteinExistence type="predicted"/>
<feature type="domain" description="ShKT" evidence="1">
    <location>
        <begin position="49"/>
        <end position="85"/>
    </location>
</feature>
<accession>A0A016SAR6</accession>
<reference evidence="3" key="1">
    <citation type="journal article" date="2015" name="Nat. Genet.">
        <title>The genome and transcriptome of the zoonotic hookworm Ancylostoma ceylanicum identify infection-specific gene families.</title>
        <authorList>
            <person name="Schwarz E.M."/>
            <person name="Hu Y."/>
            <person name="Antoshechkin I."/>
            <person name="Miller M.M."/>
            <person name="Sternberg P.W."/>
            <person name="Aroian R.V."/>
        </authorList>
    </citation>
    <scope>NUCLEOTIDE SEQUENCE</scope>
    <source>
        <strain evidence="3">HY135</strain>
    </source>
</reference>
<organism evidence="2 3">
    <name type="scientific">Ancylostoma ceylanicum</name>
    <dbReference type="NCBI Taxonomy" id="53326"/>
    <lineage>
        <taxon>Eukaryota</taxon>
        <taxon>Metazoa</taxon>
        <taxon>Ecdysozoa</taxon>
        <taxon>Nematoda</taxon>
        <taxon>Chromadorea</taxon>
        <taxon>Rhabditida</taxon>
        <taxon>Rhabditina</taxon>
        <taxon>Rhabditomorpha</taxon>
        <taxon>Strongyloidea</taxon>
        <taxon>Ancylostomatidae</taxon>
        <taxon>Ancylostomatinae</taxon>
        <taxon>Ancylostoma</taxon>
    </lineage>
</organism>
<evidence type="ECO:0000313" key="3">
    <source>
        <dbReference type="Proteomes" id="UP000024635"/>
    </source>
</evidence>
<comment type="caution">
    <text evidence="2">The sequence shown here is derived from an EMBL/GenBank/DDBJ whole genome shotgun (WGS) entry which is preliminary data.</text>
</comment>
<evidence type="ECO:0000259" key="1">
    <source>
        <dbReference type="SMART" id="SM00254"/>
    </source>
</evidence>
<protein>
    <recommendedName>
        <fullName evidence="1">ShKT domain-containing protein</fullName>
    </recommendedName>
</protein>
<dbReference type="InterPro" id="IPR003582">
    <property type="entry name" value="ShKT_dom"/>
</dbReference>
<dbReference type="Proteomes" id="UP000024635">
    <property type="component" value="Unassembled WGS sequence"/>
</dbReference>
<dbReference type="AlphaFoldDB" id="A0A016SAR6"/>
<gene>
    <name evidence="2" type="primary">Acey_s0264.g627</name>
    <name evidence="2" type="ORF">Y032_0264g627</name>
</gene>